<protein>
    <recommendedName>
        <fullName evidence="5">Glutaredoxin domain-containing protein</fullName>
    </recommendedName>
</protein>
<evidence type="ECO:0000256" key="3">
    <source>
        <dbReference type="ARBA" id="ARBA00023284"/>
    </source>
</evidence>
<evidence type="ECO:0000259" key="5">
    <source>
        <dbReference type="Pfam" id="PF00462"/>
    </source>
</evidence>
<dbReference type="GO" id="GO:0005737">
    <property type="term" value="C:cytoplasm"/>
    <property type="evidence" value="ECO:0007669"/>
    <property type="project" value="TreeGrafter"/>
</dbReference>
<dbReference type="Pfam" id="PF00462">
    <property type="entry name" value="Glutaredoxin"/>
    <property type="match status" value="1"/>
</dbReference>
<dbReference type="FunFam" id="3.40.30.10:FF:000026">
    <property type="entry name" value="Glutaredoxin 2"/>
    <property type="match status" value="1"/>
</dbReference>
<gene>
    <name evidence="6" type="ORF">F2Q68_00019136</name>
</gene>
<feature type="domain" description="Glutaredoxin" evidence="5">
    <location>
        <begin position="150"/>
        <end position="212"/>
    </location>
</feature>
<evidence type="ECO:0000256" key="1">
    <source>
        <dbReference type="ARBA" id="ARBA00002549"/>
    </source>
</evidence>
<dbReference type="InterPro" id="IPR014025">
    <property type="entry name" value="Glutaredoxin_subgr"/>
</dbReference>
<dbReference type="Gene3D" id="3.40.30.10">
    <property type="entry name" value="Glutaredoxin"/>
    <property type="match status" value="1"/>
</dbReference>
<dbReference type="InterPro" id="IPR011899">
    <property type="entry name" value="Glutaredoxin_euk/vir"/>
</dbReference>
<dbReference type="PRINTS" id="PR00160">
    <property type="entry name" value="GLUTAREDOXIN"/>
</dbReference>
<comment type="function">
    <text evidence="1">Has a glutathione-disulfide oxidoreductase activity in the presence of NADPH and glutathione reductase. Reduces low molecular weight disulfides and proteins.</text>
</comment>
<evidence type="ECO:0000256" key="2">
    <source>
        <dbReference type="ARBA" id="ARBA00007190"/>
    </source>
</evidence>
<dbReference type="Proteomes" id="UP000712281">
    <property type="component" value="Unassembled WGS sequence"/>
</dbReference>
<dbReference type="SUPFAM" id="SSF52833">
    <property type="entry name" value="Thioredoxin-like"/>
    <property type="match status" value="1"/>
</dbReference>
<evidence type="ECO:0000256" key="4">
    <source>
        <dbReference type="SAM" id="SignalP"/>
    </source>
</evidence>
<dbReference type="AlphaFoldDB" id="A0A8S9FSD6"/>
<dbReference type="InterPro" id="IPR036249">
    <property type="entry name" value="Thioredoxin-like_sf"/>
</dbReference>
<evidence type="ECO:0000313" key="7">
    <source>
        <dbReference type="Proteomes" id="UP000712281"/>
    </source>
</evidence>
<accession>A0A8S9FSD6</accession>
<dbReference type="CDD" id="cd03419">
    <property type="entry name" value="GRX_GRXh_1_2_like"/>
    <property type="match status" value="1"/>
</dbReference>
<proteinExistence type="inferred from homology"/>
<reference evidence="6" key="1">
    <citation type="submission" date="2019-12" db="EMBL/GenBank/DDBJ databases">
        <title>Genome sequencing and annotation of Brassica cretica.</title>
        <authorList>
            <person name="Studholme D.J."/>
            <person name="Sarris P.F."/>
        </authorList>
    </citation>
    <scope>NUCLEOTIDE SEQUENCE</scope>
    <source>
        <strain evidence="6">PFS-001/15</strain>
        <tissue evidence="6">Leaf</tissue>
    </source>
</reference>
<dbReference type="PANTHER" id="PTHR45694:SF4">
    <property type="entry name" value="GLUTAREDOXIN-C3"/>
    <property type="match status" value="1"/>
</dbReference>
<evidence type="ECO:0000313" key="6">
    <source>
        <dbReference type="EMBL" id="KAF2534938.1"/>
    </source>
</evidence>
<sequence>MAMVGQRPRRVEVTAVPILLILVVVLSDLSISVGAEKSVSAFVQNAILSNKIVIFSKSYCPCDFVLFDFCSLGIACARKPFSENLRNSLLLWSLISERMAMVGQRPRRVEVTAVPILLILVVVLSDLSISVGAEKSVSAFVQNAILSNKIVIFSKSYCPYCLRSKTIFRELKEQPFVVELDLREDGDQIQYELLEFVGRRTVPQVFVNGKHIGGSDDLADAVENGQLQKLLAAS</sequence>
<name>A0A8S9FSD6_BRACR</name>
<comment type="similarity">
    <text evidence="2">Belongs to the glutaredoxin family. CPYC subfamily.</text>
</comment>
<keyword evidence="3" id="KW-0676">Redox-active center</keyword>
<feature type="chain" id="PRO_5035889348" description="Glutaredoxin domain-containing protein" evidence="4">
    <location>
        <begin position="36"/>
        <end position="234"/>
    </location>
</feature>
<dbReference type="InterPro" id="IPR002109">
    <property type="entry name" value="Glutaredoxin"/>
</dbReference>
<dbReference type="PROSITE" id="PS51354">
    <property type="entry name" value="GLUTAREDOXIN_2"/>
    <property type="match status" value="1"/>
</dbReference>
<feature type="signal peptide" evidence="4">
    <location>
        <begin position="1"/>
        <end position="35"/>
    </location>
</feature>
<dbReference type="GO" id="GO:0034599">
    <property type="term" value="P:cellular response to oxidative stress"/>
    <property type="evidence" value="ECO:0007669"/>
    <property type="project" value="TreeGrafter"/>
</dbReference>
<organism evidence="6 7">
    <name type="scientific">Brassica cretica</name>
    <name type="common">Mustard</name>
    <dbReference type="NCBI Taxonomy" id="69181"/>
    <lineage>
        <taxon>Eukaryota</taxon>
        <taxon>Viridiplantae</taxon>
        <taxon>Streptophyta</taxon>
        <taxon>Embryophyta</taxon>
        <taxon>Tracheophyta</taxon>
        <taxon>Spermatophyta</taxon>
        <taxon>Magnoliopsida</taxon>
        <taxon>eudicotyledons</taxon>
        <taxon>Gunneridae</taxon>
        <taxon>Pentapetalae</taxon>
        <taxon>rosids</taxon>
        <taxon>malvids</taxon>
        <taxon>Brassicales</taxon>
        <taxon>Brassicaceae</taxon>
        <taxon>Brassiceae</taxon>
        <taxon>Brassica</taxon>
    </lineage>
</organism>
<comment type="caution">
    <text evidence="6">The sequence shown here is derived from an EMBL/GenBank/DDBJ whole genome shotgun (WGS) entry which is preliminary data.</text>
</comment>
<dbReference type="GO" id="GO:0015038">
    <property type="term" value="F:glutathione disulfide oxidoreductase activity"/>
    <property type="evidence" value="ECO:0007669"/>
    <property type="project" value="TreeGrafter"/>
</dbReference>
<dbReference type="NCBIfam" id="TIGR02180">
    <property type="entry name" value="GRX_euk"/>
    <property type="match status" value="1"/>
</dbReference>
<keyword evidence="4" id="KW-0732">Signal</keyword>
<dbReference type="EMBL" id="QGKW02002228">
    <property type="protein sequence ID" value="KAF2534938.1"/>
    <property type="molecule type" value="Genomic_DNA"/>
</dbReference>
<dbReference type="PANTHER" id="PTHR45694">
    <property type="entry name" value="GLUTAREDOXIN 2"/>
    <property type="match status" value="1"/>
</dbReference>